<gene>
    <name evidence="3" type="ORF">N8K70_09590</name>
</gene>
<dbReference type="CDD" id="cd07814">
    <property type="entry name" value="SRPBCC_CalC_Aha1-like"/>
    <property type="match status" value="1"/>
</dbReference>
<dbReference type="Gene3D" id="3.30.530.20">
    <property type="match status" value="1"/>
</dbReference>
<feature type="domain" description="Activator of Hsp90 ATPase homologue 1/2-like C-terminal" evidence="2">
    <location>
        <begin position="14"/>
        <end position="133"/>
    </location>
</feature>
<proteinExistence type="inferred from homology"/>
<accession>A0AA97I5M4</accession>
<evidence type="ECO:0000256" key="1">
    <source>
        <dbReference type="ARBA" id="ARBA00006817"/>
    </source>
</evidence>
<keyword evidence="4" id="KW-1185">Reference proteome</keyword>
<evidence type="ECO:0000313" key="4">
    <source>
        <dbReference type="Proteomes" id="UP001305498"/>
    </source>
</evidence>
<dbReference type="Proteomes" id="UP001305498">
    <property type="component" value="Chromosome"/>
</dbReference>
<name>A0AA97I5M4_9MICO</name>
<protein>
    <submittedName>
        <fullName evidence="3">SRPBCC domain-containing protein</fullName>
    </submittedName>
</protein>
<evidence type="ECO:0000313" key="3">
    <source>
        <dbReference type="EMBL" id="WOF21645.1"/>
    </source>
</evidence>
<dbReference type="AlphaFoldDB" id="A0AA97I5M4"/>
<dbReference type="InterPro" id="IPR023393">
    <property type="entry name" value="START-like_dom_sf"/>
</dbReference>
<dbReference type="RefSeq" id="WP_317138123.1">
    <property type="nucleotide sequence ID" value="NZ_CP118157.1"/>
</dbReference>
<sequence>MAEDLLSVSTVVEATPAAVWRVLTDGRSAWWPGMLFEPEVGACLTETWEEDGETLRATGTVVGSDALRRLDFVWSEPHWHGTLAVSIRLASVGSGTEVTVIEQGFTSIDAPSTLLAEHVAGWRFHLDRLVQALRNPNRIPD</sequence>
<comment type="similarity">
    <text evidence="1">Belongs to the AHA1 family.</text>
</comment>
<dbReference type="Pfam" id="PF08327">
    <property type="entry name" value="AHSA1"/>
    <property type="match status" value="1"/>
</dbReference>
<dbReference type="InterPro" id="IPR013538">
    <property type="entry name" value="ASHA1/2-like_C"/>
</dbReference>
<reference evidence="3 4" key="1">
    <citation type="submission" date="2023-02" db="EMBL/GenBank/DDBJ databases">
        <title>Microbacterium betulae sp. nov., isolated from birch wood.</title>
        <authorList>
            <person name="Pasciak M."/>
            <person name="Pawlik K.J."/>
            <person name="Martynowski D."/>
            <person name="Laczmanski L."/>
            <person name="Ciekot J."/>
            <person name="Szponar B."/>
            <person name="Wojcik-Fatla A."/>
            <person name="Mackiewicz B."/>
            <person name="Farian E."/>
            <person name="Cholewa G."/>
            <person name="Cholewa A."/>
            <person name="Dutkiewicz J."/>
        </authorList>
    </citation>
    <scope>NUCLEOTIDE SEQUENCE [LARGE SCALE GENOMIC DNA]</scope>
    <source>
        <strain evidence="3 4">AB</strain>
    </source>
</reference>
<dbReference type="SUPFAM" id="SSF55961">
    <property type="entry name" value="Bet v1-like"/>
    <property type="match status" value="1"/>
</dbReference>
<dbReference type="EMBL" id="CP118157">
    <property type="protein sequence ID" value="WOF21645.1"/>
    <property type="molecule type" value="Genomic_DNA"/>
</dbReference>
<dbReference type="KEGG" id="mbet:N8K70_09590"/>
<organism evidence="3 4">
    <name type="scientific">Microbacterium betulae</name>
    <dbReference type="NCBI Taxonomy" id="2981139"/>
    <lineage>
        <taxon>Bacteria</taxon>
        <taxon>Bacillati</taxon>
        <taxon>Actinomycetota</taxon>
        <taxon>Actinomycetes</taxon>
        <taxon>Micrococcales</taxon>
        <taxon>Microbacteriaceae</taxon>
        <taxon>Microbacterium</taxon>
    </lineage>
</organism>
<evidence type="ECO:0000259" key="2">
    <source>
        <dbReference type="Pfam" id="PF08327"/>
    </source>
</evidence>